<evidence type="ECO:0000256" key="1">
    <source>
        <dbReference type="SAM" id="Coils"/>
    </source>
</evidence>
<reference evidence="3" key="1">
    <citation type="journal article" date="2021" name="Proc. Natl. Acad. Sci. U.S.A.">
        <title>A Catalog of Tens of Thousands of Viruses from Human Metagenomes Reveals Hidden Associations with Chronic Diseases.</title>
        <authorList>
            <person name="Tisza M.J."/>
            <person name="Buck C.B."/>
        </authorList>
    </citation>
    <scope>NUCLEOTIDE SEQUENCE</scope>
    <source>
        <strain evidence="3">CtvyM23</strain>
    </source>
</reference>
<keyword evidence="3" id="KW-0378">Hydrolase</keyword>
<feature type="coiled-coil region" evidence="1">
    <location>
        <begin position="285"/>
        <end position="312"/>
    </location>
</feature>
<sequence length="367" mass="42248">MLYNIIKTIIKTTNIKYRYMNDYKQIYKEWFKVADQKALDFFKDPFTGEVEKENEISYLHATHIGGSTDAVLLGESEYAEPQDILEKMQNLSFDGDKFVFDRGHALEPFIAEQFSKQTHLKVKEGTVLYNENYPWSIAQVDFFTEDNTPVEIKTVGFNMRDKLTTDGSKVWGKGCEFNSKGDLLAEDNTIPRDYYIQCQKQMLFADKKQMYLCAWILTENRVRVYVVHRDDETIKKIIDAEIDFIFAHLIPNVPYVLGAELETVEEGEVDAVYADDAFIEKAKELKTVNKQKNELDKRSKELTAEIKSLMNGHAEAITTKGTLICTLTKQTRRTFDAKAFADADAETYKQYLKESEISPKLTIAKGV</sequence>
<evidence type="ECO:0000313" key="3">
    <source>
        <dbReference type="EMBL" id="DAD81808.1"/>
    </source>
</evidence>
<dbReference type="InterPro" id="IPR011335">
    <property type="entry name" value="Restrct_endonuc-II-like"/>
</dbReference>
<keyword evidence="3" id="KW-0540">Nuclease</keyword>
<proteinExistence type="predicted"/>
<dbReference type="GO" id="GO:0004527">
    <property type="term" value="F:exonuclease activity"/>
    <property type="evidence" value="ECO:0007669"/>
    <property type="project" value="UniProtKB-KW"/>
</dbReference>
<protein>
    <submittedName>
        <fullName evidence="3">Exonuclease</fullName>
    </submittedName>
</protein>
<accession>A0A8S5MHX7</accession>
<keyword evidence="3" id="KW-0269">Exonuclease</keyword>
<organism evidence="3">
    <name type="scientific">Siphoviridae sp. ctvyM23</name>
    <dbReference type="NCBI Taxonomy" id="2826514"/>
    <lineage>
        <taxon>Viruses</taxon>
        <taxon>Duplodnaviria</taxon>
        <taxon>Heunggongvirae</taxon>
        <taxon>Uroviricota</taxon>
        <taxon>Caudoviricetes</taxon>
    </lineage>
</organism>
<evidence type="ECO:0000259" key="2">
    <source>
        <dbReference type="Pfam" id="PF09588"/>
    </source>
</evidence>
<feature type="domain" description="YqaJ viral recombinase" evidence="2">
    <location>
        <begin position="60"/>
        <end position="207"/>
    </location>
</feature>
<dbReference type="Pfam" id="PF09588">
    <property type="entry name" value="YqaJ"/>
    <property type="match status" value="1"/>
</dbReference>
<dbReference type="SUPFAM" id="SSF52980">
    <property type="entry name" value="Restriction endonuclease-like"/>
    <property type="match status" value="1"/>
</dbReference>
<dbReference type="Gene3D" id="3.90.320.10">
    <property type="match status" value="1"/>
</dbReference>
<dbReference type="EMBL" id="BK014908">
    <property type="protein sequence ID" value="DAD81808.1"/>
    <property type="molecule type" value="Genomic_DNA"/>
</dbReference>
<dbReference type="InterPro" id="IPR019080">
    <property type="entry name" value="YqaJ_viral_recombinase"/>
</dbReference>
<keyword evidence="1" id="KW-0175">Coiled coil</keyword>
<dbReference type="InterPro" id="IPR011604">
    <property type="entry name" value="PDDEXK-like_dom_sf"/>
</dbReference>
<name>A0A8S5MHX7_9CAUD</name>